<comment type="caution">
    <text evidence="1">The sequence shown here is derived from an EMBL/GenBank/DDBJ whole genome shotgun (WGS) entry which is preliminary data.</text>
</comment>
<name>A0A1E5IJZ3_ENDTX</name>
<evidence type="ECO:0000313" key="1">
    <source>
        <dbReference type="EMBL" id="OEG70827.1"/>
    </source>
</evidence>
<keyword evidence="2" id="KW-1185">Reference proteome</keyword>
<proteinExistence type="predicted"/>
<reference evidence="1 2" key="1">
    <citation type="submission" date="2015-11" db="EMBL/GenBank/DDBJ databases">
        <title>Evidence for parallel genomic evolution in an endosymbiosis of termite gut flagellates.</title>
        <authorList>
            <person name="Zheng H."/>
        </authorList>
    </citation>
    <scope>NUCLEOTIDE SEQUENCE [LARGE SCALE GENOMIC DNA]</scope>
    <source>
        <strain evidence="1 2">CET450</strain>
    </source>
</reference>
<sequence>MRKIKNFRINLRIKEILSIIKKLVNVVELSVELEEEARQCYCFYSKFLVPSVVYETFPKEMLPFVYEKDVPSKWLAESIFFVTIGDNLCEKYEKDEEIFGEHTGKIISAVAVDALEQSKNFIQRLISNEAQGENCEISRSIDIPPHLYETAAGCIPADKIAISTKDGKLNPRYSECGLFYWIPSKKKTKK</sequence>
<gene>
    <name evidence="1" type="ORF">ATZ36_17835</name>
</gene>
<dbReference type="Proteomes" id="UP000095237">
    <property type="component" value="Unassembled WGS sequence"/>
</dbReference>
<organism evidence="1 2">
    <name type="scientific">Endomicrobium trichonymphae</name>
    <dbReference type="NCBI Taxonomy" id="1408204"/>
    <lineage>
        <taxon>Bacteria</taxon>
        <taxon>Pseudomonadati</taxon>
        <taxon>Elusimicrobiota</taxon>
        <taxon>Endomicrobiia</taxon>
        <taxon>Endomicrobiales</taxon>
        <taxon>Endomicrobiaceae</taxon>
        <taxon>Candidatus Endomicrobiellum</taxon>
    </lineage>
</organism>
<protein>
    <submittedName>
        <fullName evidence="1">Uncharacterized protein</fullName>
    </submittedName>
</protein>
<dbReference type="AlphaFoldDB" id="A0A1E5IJZ3"/>
<evidence type="ECO:0000313" key="2">
    <source>
        <dbReference type="Proteomes" id="UP000095237"/>
    </source>
</evidence>
<accession>A0A1E5IJZ3</accession>
<dbReference type="EMBL" id="LNVX01000291">
    <property type="protein sequence ID" value="OEG70827.1"/>
    <property type="molecule type" value="Genomic_DNA"/>
</dbReference>